<dbReference type="Pfam" id="PF00199">
    <property type="entry name" value="Catalase"/>
    <property type="match status" value="1"/>
</dbReference>
<dbReference type="GO" id="GO:0020037">
    <property type="term" value="F:heme binding"/>
    <property type="evidence" value="ECO:0007669"/>
    <property type="project" value="InterPro"/>
</dbReference>
<keyword evidence="4" id="KW-0349">Heme</keyword>
<accession>A0A4C2EBX1</accession>
<dbReference type="OrthoDB" id="6880011at2759"/>
<dbReference type="InterPro" id="IPR018028">
    <property type="entry name" value="Catalase"/>
</dbReference>
<evidence type="ECO:0000256" key="2">
    <source>
        <dbReference type="ARBA" id="ARBA00005329"/>
    </source>
</evidence>
<evidence type="ECO:0000313" key="10">
    <source>
        <dbReference type="Proteomes" id="UP000301737"/>
    </source>
</evidence>
<evidence type="ECO:0000256" key="5">
    <source>
        <dbReference type="ARBA" id="ARBA00022723"/>
    </source>
</evidence>
<keyword evidence="6" id="KW-0560">Oxidoreductase</keyword>
<keyword evidence="5" id="KW-0479">Metal-binding</keyword>
<evidence type="ECO:0000313" key="9">
    <source>
        <dbReference type="EMBL" id="GCF01655.1"/>
    </source>
</evidence>
<comment type="similarity">
    <text evidence="2">Belongs to the catalase family.</text>
</comment>
<dbReference type="PANTHER" id="PTHR11465:SF9">
    <property type="entry name" value="CATALASE"/>
    <property type="match status" value="1"/>
</dbReference>
<keyword evidence="7" id="KW-0408">Iron</keyword>
<evidence type="ECO:0000256" key="3">
    <source>
        <dbReference type="ARBA" id="ARBA00022559"/>
    </source>
</evidence>
<feature type="domain" description="Catalase core" evidence="8">
    <location>
        <begin position="1"/>
        <end position="195"/>
    </location>
</feature>
<dbReference type="EMBL" id="BIMX01000043">
    <property type="protein sequence ID" value="GCF01655.1"/>
    <property type="molecule type" value="Genomic_DNA"/>
</dbReference>
<dbReference type="Proteomes" id="UP000301737">
    <property type="component" value="Unassembled WGS sequence"/>
</dbReference>
<dbReference type="SUPFAM" id="SSF56634">
    <property type="entry name" value="Heme-dependent catalase-like"/>
    <property type="match status" value="1"/>
</dbReference>
<dbReference type="PROSITE" id="PS51402">
    <property type="entry name" value="CATALASE_3"/>
    <property type="match status" value="1"/>
</dbReference>
<keyword evidence="10" id="KW-1185">Reference proteome</keyword>
<name>A0A4C2EBX1_9SACH</name>
<evidence type="ECO:0000256" key="6">
    <source>
        <dbReference type="ARBA" id="ARBA00023002"/>
    </source>
</evidence>
<evidence type="ECO:0000256" key="1">
    <source>
        <dbReference type="ARBA" id="ARBA00001971"/>
    </source>
</evidence>
<dbReference type="GO" id="GO:0004096">
    <property type="term" value="F:catalase activity"/>
    <property type="evidence" value="ECO:0007669"/>
    <property type="project" value="InterPro"/>
</dbReference>
<dbReference type="GO" id="GO:0046872">
    <property type="term" value="F:metal ion binding"/>
    <property type="evidence" value="ECO:0007669"/>
    <property type="project" value="UniProtKB-KW"/>
</dbReference>
<evidence type="ECO:0000256" key="4">
    <source>
        <dbReference type="ARBA" id="ARBA00022617"/>
    </source>
</evidence>
<evidence type="ECO:0000259" key="8">
    <source>
        <dbReference type="SMART" id="SM01060"/>
    </source>
</evidence>
<sequence>MTFKNCLVPQYANFNGNSTCDIGWFAIKFYTKEGWVNKGGLFHYVQILLRVDQGIKQLDNKEVHALEVGDSDHAGCDLHESIERGEYPFWTIYVQIMMTDQDEKAEFSVFGFTKMWSKTEYPLKKLFFEPLKSKVDASNNKPYEKRVGEATYVRWETISKDYEEPRFLCELFKNTGQQDPDIHNATKNVKFGGPNGQECVLELLSRVSLEI</sequence>
<dbReference type="Gene3D" id="2.40.180.10">
    <property type="entry name" value="Catalase core domain"/>
    <property type="match status" value="1"/>
</dbReference>
<dbReference type="GO" id="GO:0005777">
    <property type="term" value="C:peroxisome"/>
    <property type="evidence" value="ECO:0007669"/>
    <property type="project" value="TreeGrafter"/>
</dbReference>
<dbReference type="GO" id="GO:0042744">
    <property type="term" value="P:hydrogen peroxide catabolic process"/>
    <property type="evidence" value="ECO:0007669"/>
    <property type="project" value="TreeGrafter"/>
</dbReference>
<dbReference type="InterPro" id="IPR011614">
    <property type="entry name" value="Catalase_core"/>
</dbReference>
<evidence type="ECO:0000256" key="7">
    <source>
        <dbReference type="ARBA" id="ARBA00023004"/>
    </source>
</evidence>
<organism evidence="9 10">
    <name type="scientific">Zygosaccharomyces mellis</name>
    <dbReference type="NCBI Taxonomy" id="42258"/>
    <lineage>
        <taxon>Eukaryota</taxon>
        <taxon>Fungi</taxon>
        <taxon>Dikarya</taxon>
        <taxon>Ascomycota</taxon>
        <taxon>Saccharomycotina</taxon>
        <taxon>Saccharomycetes</taxon>
        <taxon>Saccharomycetales</taxon>
        <taxon>Saccharomycetaceae</taxon>
        <taxon>Zygosaccharomyces</taxon>
    </lineage>
</organism>
<dbReference type="SMART" id="SM01060">
    <property type="entry name" value="Catalase"/>
    <property type="match status" value="1"/>
</dbReference>
<comment type="cofactor">
    <cofactor evidence="1">
        <name>heme</name>
        <dbReference type="ChEBI" id="CHEBI:30413"/>
    </cofactor>
</comment>
<dbReference type="InterPro" id="IPR020835">
    <property type="entry name" value="Catalase_sf"/>
</dbReference>
<comment type="caution">
    <text evidence="9">The sequence shown here is derived from an EMBL/GenBank/DDBJ whole genome shotgun (WGS) entry which is preliminary data.</text>
</comment>
<dbReference type="GO" id="GO:0042542">
    <property type="term" value="P:response to hydrogen peroxide"/>
    <property type="evidence" value="ECO:0007669"/>
    <property type="project" value="TreeGrafter"/>
</dbReference>
<dbReference type="PANTHER" id="PTHR11465">
    <property type="entry name" value="CATALASE"/>
    <property type="match status" value="1"/>
</dbReference>
<dbReference type="GO" id="GO:0005739">
    <property type="term" value="C:mitochondrion"/>
    <property type="evidence" value="ECO:0007669"/>
    <property type="project" value="TreeGrafter"/>
</dbReference>
<protein>
    <recommendedName>
        <fullName evidence="8">Catalase core domain-containing protein</fullName>
    </recommendedName>
</protein>
<keyword evidence="3" id="KW-0575">Peroxidase</keyword>
<gene>
    <name evidence="9" type="ORF">ZYGM_000304</name>
</gene>
<dbReference type="AlphaFoldDB" id="A0A4C2EBX1"/>
<reference evidence="9 10" key="1">
    <citation type="submission" date="2019-01" db="EMBL/GenBank/DDBJ databases">
        <title>Draft Genome Sequencing of Zygosaccharomyces mellis Ca-7.</title>
        <authorList>
            <person name="Shiwa Y."/>
            <person name="Kanesaki Y."/>
            <person name="Ishige T."/>
            <person name="Mura K."/>
            <person name="Hori T."/>
            <person name="Tamura T."/>
        </authorList>
    </citation>
    <scope>NUCLEOTIDE SEQUENCE [LARGE SCALE GENOMIC DNA]</scope>
    <source>
        <strain evidence="9 10">Ca-7</strain>
    </source>
</reference>
<proteinExistence type="inferred from homology"/>